<sequence length="107" mass="12157">MSCPDKEQPSVLSSGSARSWRHIFLKSFPVQAGELKDKLFIVNEDDGGLSDEQITSLRRYIPTLMDVEMYKSHKGPVEELHIVDQYMMETKCPLAFGRAFLSMSETV</sequence>
<evidence type="ECO:0000313" key="2">
    <source>
        <dbReference type="Proteomes" id="UP000314294"/>
    </source>
</evidence>
<protein>
    <submittedName>
        <fullName evidence="1">Uncharacterized protein</fullName>
    </submittedName>
</protein>
<gene>
    <name evidence="1" type="ORF">EYF80_018680</name>
</gene>
<dbReference type="EMBL" id="SRLO01000154">
    <property type="protein sequence ID" value="TNN71160.1"/>
    <property type="molecule type" value="Genomic_DNA"/>
</dbReference>
<dbReference type="PANTHER" id="PTHR45725:SF10">
    <property type="entry name" value="FH2 DOMAIN-CONTAINING PROTEIN"/>
    <property type="match status" value="1"/>
</dbReference>
<dbReference type="Gene3D" id="1.20.58.630">
    <property type="match status" value="1"/>
</dbReference>
<dbReference type="Proteomes" id="UP000314294">
    <property type="component" value="Unassembled WGS sequence"/>
</dbReference>
<name>A0A4Z2I024_9TELE</name>
<keyword evidence="2" id="KW-1185">Reference proteome</keyword>
<comment type="caution">
    <text evidence="1">The sequence shown here is derived from an EMBL/GenBank/DDBJ whole genome shotgun (WGS) entry which is preliminary data.</text>
</comment>
<accession>A0A4Z2I024</accession>
<dbReference type="AlphaFoldDB" id="A0A4Z2I024"/>
<dbReference type="OrthoDB" id="410721at2759"/>
<reference evidence="1 2" key="1">
    <citation type="submission" date="2019-03" db="EMBL/GenBank/DDBJ databases">
        <title>First draft genome of Liparis tanakae, snailfish: a comprehensive survey of snailfish specific genes.</title>
        <authorList>
            <person name="Kim W."/>
            <person name="Song I."/>
            <person name="Jeong J.-H."/>
            <person name="Kim D."/>
            <person name="Kim S."/>
            <person name="Ryu S."/>
            <person name="Song J.Y."/>
            <person name="Lee S.K."/>
        </authorList>
    </citation>
    <scope>NUCLEOTIDE SEQUENCE [LARGE SCALE GENOMIC DNA]</scope>
    <source>
        <tissue evidence="1">Muscle</tissue>
    </source>
</reference>
<proteinExistence type="predicted"/>
<organism evidence="1 2">
    <name type="scientific">Liparis tanakae</name>
    <name type="common">Tanaka's snailfish</name>
    <dbReference type="NCBI Taxonomy" id="230148"/>
    <lineage>
        <taxon>Eukaryota</taxon>
        <taxon>Metazoa</taxon>
        <taxon>Chordata</taxon>
        <taxon>Craniata</taxon>
        <taxon>Vertebrata</taxon>
        <taxon>Euteleostomi</taxon>
        <taxon>Actinopterygii</taxon>
        <taxon>Neopterygii</taxon>
        <taxon>Teleostei</taxon>
        <taxon>Neoteleostei</taxon>
        <taxon>Acanthomorphata</taxon>
        <taxon>Eupercaria</taxon>
        <taxon>Perciformes</taxon>
        <taxon>Cottioidei</taxon>
        <taxon>Cottales</taxon>
        <taxon>Liparidae</taxon>
        <taxon>Liparis</taxon>
    </lineage>
</organism>
<dbReference type="InterPro" id="IPR051425">
    <property type="entry name" value="Formin_Homology"/>
</dbReference>
<evidence type="ECO:0000313" key="1">
    <source>
        <dbReference type="EMBL" id="TNN71160.1"/>
    </source>
</evidence>
<dbReference type="SUPFAM" id="SSF101447">
    <property type="entry name" value="Formin homology 2 domain (FH2 domain)"/>
    <property type="match status" value="1"/>
</dbReference>
<dbReference type="PANTHER" id="PTHR45725">
    <property type="entry name" value="FORMIN HOMOLOGY 2 FAMILY MEMBER"/>
    <property type="match status" value="1"/>
</dbReference>